<evidence type="ECO:0000256" key="1">
    <source>
        <dbReference type="ARBA" id="ARBA00023172"/>
    </source>
</evidence>
<dbReference type="GO" id="GO:0015074">
    <property type="term" value="P:DNA integration"/>
    <property type="evidence" value="ECO:0007669"/>
    <property type="project" value="InterPro"/>
</dbReference>
<dbReference type="Proteomes" id="UP000194945">
    <property type="component" value="Unassembled WGS sequence"/>
</dbReference>
<dbReference type="CDD" id="cd00397">
    <property type="entry name" value="DNA_BRE_C"/>
    <property type="match status" value="1"/>
</dbReference>
<evidence type="ECO:0000259" key="2">
    <source>
        <dbReference type="PROSITE" id="PS51898"/>
    </source>
</evidence>
<sequence>MANVKVLRDISPAQGIYEINGSEIKLYWSKKLYVDDPDFIPMECLEVLVNDVEYALKSTDINLFKCVIRRRPLLVNNVLKIAEKVFYNEFSALLKEICKDFYSKEKVISKQGIIGFLIEEYVHTGNQHHIIKESVEGFYAQLKNDLKNALVDLRIKGVKRISNSFPDYMRRQLLYTDLKEVCSNYLIRIGKAYIDEHLCFNRKKFGVFALGISDINVLVMNNIDFRYFMQPIFKQLESYLIEKLKTHKYSFSDDIWLIVDLNIQIPMIRKLDWTFLHGIVKVELKEYIHSYIQMGENVRGVARRFRHIQMLGAALHKMQYNKYSSLLDVDVIQVQQIIDILQKIHSKTGMNYNIKTIQSCISECRLLFDWIVKKKEKSYIENPFRAMILHNVDAFSESVTYIPEEVINALKEKLSELAPFVQYAWTIMMNTGIRINEVINLKEECLIYDIKDKIYYLKFIPHKTLKYRRKHGLEDYHYLPISDASLIKIINQQIEDTRGLRKISGENRIFLKNTKKGIKLYSGAEIARAIKKLIHKYSIRDRDGLLWKYTHHQCRKTVAVNLFTNGATVEEVSDWLTHLDSKATMKHYHDIELMKIAKLDAEYFNVAFDNLDSDIKNIYSPSELKHLKYEIMIGSRSTPEGHGTCIKHVSFGPCHKKKCVGCKMLITGPQKLAMWKKLYSEQQSYLDEWEKVMIENNIGDWKDYREYQAEISLLKTYDDTVQKLEKFIKERLSEDEQKQYLHN</sequence>
<dbReference type="SUPFAM" id="SSF56349">
    <property type="entry name" value="DNA breaking-rejoining enzymes"/>
    <property type="match status" value="1"/>
</dbReference>
<accession>A0A242Z0C1</accession>
<dbReference type="Gene3D" id="1.10.443.10">
    <property type="entry name" value="Intergrase catalytic core"/>
    <property type="match status" value="1"/>
</dbReference>
<dbReference type="GO" id="GO:0003677">
    <property type="term" value="F:DNA binding"/>
    <property type="evidence" value="ECO:0007669"/>
    <property type="project" value="InterPro"/>
</dbReference>
<dbReference type="PROSITE" id="PS51898">
    <property type="entry name" value="TYR_RECOMBINASE"/>
    <property type="match status" value="1"/>
</dbReference>
<dbReference type="Pfam" id="PF00589">
    <property type="entry name" value="Phage_integrase"/>
    <property type="match status" value="1"/>
</dbReference>
<dbReference type="EMBL" id="NFDE01000063">
    <property type="protein sequence ID" value="OTX84906.1"/>
    <property type="molecule type" value="Genomic_DNA"/>
</dbReference>
<comment type="caution">
    <text evidence="3">The sequence shown here is derived from an EMBL/GenBank/DDBJ whole genome shotgun (WGS) entry which is preliminary data.</text>
</comment>
<dbReference type="InterPro" id="IPR002104">
    <property type="entry name" value="Integrase_catalytic"/>
</dbReference>
<dbReference type="InterPro" id="IPR013762">
    <property type="entry name" value="Integrase-like_cat_sf"/>
</dbReference>
<dbReference type="RefSeq" id="WP_086421947.1">
    <property type="nucleotide sequence ID" value="NZ_NFDE01000063.1"/>
</dbReference>
<evidence type="ECO:0000313" key="4">
    <source>
        <dbReference type="Proteomes" id="UP000194945"/>
    </source>
</evidence>
<dbReference type="GO" id="GO:0006310">
    <property type="term" value="P:DNA recombination"/>
    <property type="evidence" value="ECO:0007669"/>
    <property type="project" value="UniProtKB-KW"/>
</dbReference>
<name>A0A242Z0C1_9BACI</name>
<organism evidence="3 4">
    <name type="scientific">Bacillus wiedmannii</name>
    <dbReference type="NCBI Taxonomy" id="1890302"/>
    <lineage>
        <taxon>Bacteria</taxon>
        <taxon>Bacillati</taxon>
        <taxon>Bacillota</taxon>
        <taxon>Bacilli</taxon>
        <taxon>Bacillales</taxon>
        <taxon>Bacillaceae</taxon>
        <taxon>Bacillus</taxon>
        <taxon>Bacillus cereus group</taxon>
    </lineage>
</organism>
<feature type="domain" description="Tyr recombinase" evidence="2">
    <location>
        <begin position="397"/>
        <end position="604"/>
    </location>
</feature>
<dbReference type="InterPro" id="IPR011010">
    <property type="entry name" value="DNA_brk_join_enz"/>
</dbReference>
<reference evidence="3 4" key="1">
    <citation type="submission" date="2016-10" db="EMBL/GenBank/DDBJ databases">
        <title>Comparative genomics of Bacillus thuringiensis reveals a path to pathogens against multiple invertebrate hosts.</title>
        <authorList>
            <person name="Zheng J."/>
            <person name="Gao Q."/>
            <person name="Liu H."/>
            <person name="Peng D."/>
            <person name="Ruan L."/>
            <person name="Sun M."/>
        </authorList>
    </citation>
    <scope>NUCLEOTIDE SEQUENCE [LARGE SCALE GENOMIC DNA]</scope>
    <source>
        <strain evidence="3">BGSC 4BK1</strain>
    </source>
</reference>
<dbReference type="AlphaFoldDB" id="A0A242Z0C1"/>
<evidence type="ECO:0000313" key="3">
    <source>
        <dbReference type="EMBL" id="OTX84906.1"/>
    </source>
</evidence>
<gene>
    <name evidence="3" type="ORF">BK730_24335</name>
</gene>
<keyword evidence="1" id="KW-0233">DNA recombination</keyword>
<protein>
    <recommendedName>
        <fullName evidence="2">Tyr recombinase domain-containing protein</fullName>
    </recommendedName>
</protein>
<proteinExistence type="predicted"/>